<organism evidence="3 4">
    <name type="scientific">Nocardioides aromaticivorans</name>
    <dbReference type="NCBI Taxonomy" id="200618"/>
    <lineage>
        <taxon>Bacteria</taxon>
        <taxon>Bacillati</taxon>
        <taxon>Actinomycetota</taxon>
        <taxon>Actinomycetes</taxon>
        <taxon>Propionibacteriales</taxon>
        <taxon>Nocardioidaceae</taxon>
        <taxon>Nocardioides</taxon>
    </lineage>
</organism>
<proteinExistence type="predicted"/>
<dbReference type="SMART" id="SM00530">
    <property type="entry name" value="HTH_XRE"/>
    <property type="match status" value="1"/>
</dbReference>
<evidence type="ECO:0000313" key="4">
    <source>
        <dbReference type="Proteomes" id="UP000562045"/>
    </source>
</evidence>
<protein>
    <submittedName>
        <fullName evidence="3">Transcriptional regulator with XRE-family HTH domain</fullName>
    </submittedName>
</protein>
<feature type="domain" description="HTH cro/C1-type" evidence="2">
    <location>
        <begin position="32"/>
        <end position="87"/>
    </location>
</feature>
<name>A0A7Z0CK54_9ACTN</name>
<keyword evidence="1" id="KW-0238">DNA-binding</keyword>
<dbReference type="GO" id="GO:0003700">
    <property type="term" value="F:DNA-binding transcription factor activity"/>
    <property type="evidence" value="ECO:0007669"/>
    <property type="project" value="TreeGrafter"/>
</dbReference>
<dbReference type="AlphaFoldDB" id="A0A7Z0CK54"/>
<dbReference type="InterPro" id="IPR001387">
    <property type="entry name" value="Cro/C1-type_HTH"/>
</dbReference>
<dbReference type="PANTHER" id="PTHR46797:SF1">
    <property type="entry name" value="METHYLPHOSPHONATE SYNTHASE"/>
    <property type="match status" value="1"/>
</dbReference>
<dbReference type="InterPro" id="IPR050807">
    <property type="entry name" value="TransReg_Diox_bact_type"/>
</dbReference>
<evidence type="ECO:0000256" key="1">
    <source>
        <dbReference type="ARBA" id="ARBA00023125"/>
    </source>
</evidence>
<evidence type="ECO:0000259" key="2">
    <source>
        <dbReference type="PROSITE" id="PS50943"/>
    </source>
</evidence>
<gene>
    <name evidence="3" type="ORF">BJ993_000879</name>
</gene>
<dbReference type="Proteomes" id="UP000562045">
    <property type="component" value="Unassembled WGS sequence"/>
</dbReference>
<dbReference type="Gene3D" id="1.10.260.40">
    <property type="entry name" value="lambda repressor-like DNA-binding domains"/>
    <property type="match status" value="1"/>
</dbReference>
<evidence type="ECO:0000313" key="3">
    <source>
        <dbReference type="EMBL" id="NYI43799.1"/>
    </source>
</evidence>
<dbReference type="SUPFAM" id="SSF47413">
    <property type="entry name" value="lambda repressor-like DNA-binding domains"/>
    <property type="match status" value="1"/>
</dbReference>
<reference evidence="3 4" key="1">
    <citation type="submission" date="2020-07" db="EMBL/GenBank/DDBJ databases">
        <title>Sequencing the genomes of 1000 actinobacteria strains.</title>
        <authorList>
            <person name="Klenk H.-P."/>
        </authorList>
    </citation>
    <scope>NUCLEOTIDE SEQUENCE [LARGE SCALE GENOMIC DNA]</scope>
    <source>
        <strain evidence="3 4">DSM 15131</strain>
    </source>
</reference>
<dbReference type="RefSeq" id="WP_179647876.1">
    <property type="nucleotide sequence ID" value="NZ_JACBZM010000001.1"/>
</dbReference>
<dbReference type="GO" id="GO:0005829">
    <property type="term" value="C:cytosol"/>
    <property type="evidence" value="ECO:0007669"/>
    <property type="project" value="TreeGrafter"/>
</dbReference>
<dbReference type="PANTHER" id="PTHR46797">
    <property type="entry name" value="HTH-TYPE TRANSCRIPTIONAL REGULATOR"/>
    <property type="match status" value="1"/>
</dbReference>
<dbReference type="InterPro" id="IPR010982">
    <property type="entry name" value="Lambda_DNA-bd_dom_sf"/>
</dbReference>
<dbReference type="GO" id="GO:0003677">
    <property type="term" value="F:DNA binding"/>
    <property type="evidence" value="ECO:0007669"/>
    <property type="project" value="UniProtKB-KW"/>
</dbReference>
<accession>A0A7Z0CK54</accession>
<dbReference type="CDD" id="cd00093">
    <property type="entry name" value="HTH_XRE"/>
    <property type="match status" value="1"/>
</dbReference>
<dbReference type="PROSITE" id="PS50943">
    <property type="entry name" value="HTH_CROC1"/>
    <property type="match status" value="1"/>
</dbReference>
<comment type="caution">
    <text evidence="3">The sequence shown here is derived from an EMBL/GenBank/DDBJ whole genome shotgun (WGS) entry which is preliminary data.</text>
</comment>
<sequence>MSPHNQRLTSATNLLERLDSDETNAEEIGARITNLRHDKGLSLSELASIATVSKSYLSTVEKGSGSRPGAAFLHKIAQALGVTLADLVGRELVADSPGIPAALQELASERNLPARDVEMLAGIAFRGEAPKTRERWEFIYNAIKSSAAMDSDVK</sequence>
<dbReference type="EMBL" id="JACBZM010000001">
    <property type="protein sequence ID" value="NYI43799.1"/>
    <property type="molecule type" value="Genomic_DNA"/>
</dbReference>
<dbReference type="Pfam" id="PF13560">
    <property type="entry name" value="HTH_31"/>
    <property type="match status" value="1"/>
</dbReference>